<dbReference type="Pfam" id="PF07804">
    <property type="entry name" value="HipA_C"/>
    <property type="match status" value="1"/>
</dbReference>
<dbReference type="Proteomes" id="UP000183200">
    <property type="component" value="Unassembled WGS sequence"/>
</dbReference>
<keyword evidence="6" id="KW-1185">Reference proteome</keyword>
<dbReference type="PANTHER" id="PTHR37419:SF1">
    <property type="entry name" value="SERINE_THREONINE-PROTEIN KINASE TOXIN HIPA"/>
    <property type="match status" value="1"/>
</dbReference>
<feature type="domain" description="HipA-like C-terminal" evidence="4">
    <location>
        <begin position="29"/>
        <end position="251"/>
    </location>
</feature>
<dbReference type="InterPro" id="IPR012893">
    <property type="entry name" value="HipA-like_C"/>
</dbReference>
<comment type="similarity">
    <text evidence="1">Belongs to the HipA Ser/Thr kinase family.</text>
</comment>
<evidence type="ECO:0000256" key="1">
    <source>
        <dbReference type="ARBA" id="ARBA00010164"/>
    </source>
</evidence>
<evidence type="ECO:0000313" key="5">
    <source>
        <dbReference type="EMBL" id="SDM23373.1"/>
    </source>
</evidence>
<reference evidence="6" key="1">
    <citation type="submission" date="2016-10" db="EMBL/GenBank/DDBJ databases">
        <authorList>
            <person name="Varghese N."/>
            <person name="Submissions S."/>
        </authorList>
    </citation>
    <scope>NUCLEOTIDE SEQUENCE [LARGE SCALE GENOMIC DNA]</scope>
    <source>
        <strain evidence="6">DSM 19110</strain>
    </source>
</reference>
<dbReference type="InterPro" id="IPR052028">
    <property type="entry name" value="HipA_Ser/Thr_kinase"/>
</dbReference>
<organism evidence="5 6">
    <name type="scientific">Pedobacter steynii</name>
    <dbReference type="NCBI Taxonomy" id="430522"/>
    <lineage>
        <taxon>Bacteria</taxon>
        <taxon>Pseudomonadati</taxon>
        <taxon>Bacteroidota</taxon>
        <taxon>Sphingobacteriia</taxon>
        <taxon>Sphingobacteriales</taxon>
        <taxon>Sphingobacteriaceae</taxon>
        <taxon>Pedobacter</taxon>
    </lineage>
</organism>
<dbReference type="GO" id="GO:0005829">
    <property type="term" value="C:cytosol"/>
    <property type="evidence" value="ECO:0007669"/>
    <property type="project" value="TreeGrafter"/>
</dbReference>
<proteinExistence type="inferred from homology"/>
<keyword evidence="3 5" id="KW-0418">Kinase</keyword>
<evidence type="ECO:0000256" key="2">
    <source>
        <dbReference type="ARBA" id="ARBA00022679"/>
    </source>
</evidence>
<name>A0A1G9RJI0_9SPHI</name>
<gene>
    <name evidence="5" type="ORF">SAMN05421820_103266</name>
</gene>
<evidence type="ECO:0000256" key="3">
    <source>
        <dbReference type="ARBA" id="ARBA00022777"/>
    </source>
</evidence>
<dbReference type="RefSeq" id="WP_245723828.1">
    <property type="nucleotide sequence ID" value="NZ_FNGY01000003.1"/>
</dbReference>
<protein>
    <submittedName>
        <fullName evidence="5">Serine/threonine-protein kinase HipA</fullName>
    </submittedName>
</protein>
<sequence>MFGITELPVLTLDKNLLNDLAKTTVNNRISVTGVQPKLSVELEDVKGAEKRLTIVGLWGNYILKPQNIHYEQMPEVEDLTMHLAEIFKLNTCQHCLLKASDGQMVYIAKRFDREKGQKIHMEDFCQIGEFQTEQKYNSSYERCGKLITKYCTNSGLDLVNYFELLIFSFLSGNNDMHMKNFSILHQQGQIILSPAYDLINSNLINPKDQEDVALSLNGKKKKLSRKDFEMLASVLKISDKIFKRILDKYAKNPDKVFKLIDQSFMSNEYKTDFKNIWTEKLNRLI</sequence>
<accession>A0A1G9RJI0</accession>
<dbReference type="EMBL" id="FNGY01000003">
    <property type="protein sequence ID" value="SDM23373.1"/>
    <property type="molecule type" value="Genomic_DNA"/>
</dbReference>
<dbReference type="AlphaFoldDB" id="A0A1G9RJI0"/>
<evidence type="ECO:0000313" key="6">
    <source>
        <dbReference type="Proteomes" id="UP000183200"/>
    </source>
</evidence>
<evidence type="ECO:0000259" key="4">
    <source>
        <dbReference type="Pfam" id="PF07804"/>
    </source>
</evidence>
<dbReference type="Gene3D" id="1.10.1070.20">
    <property type="match status" value="1"/>
</dbReference>
<dbReference type="PANTHER" id="PTHR37419">
    <property type="entry name" value="SERINE/THREONINE-PROTEIN KINASE TOXIN HIPA"/>
    <property type="match status" value="1"/>
</dbReference>
<keyword evidence="2" id="KW-0808">Transferase</keyword>
<dbReference type="GO" id="GO:0004674">
    <property type="term" value="F:protein serine/threonine kinase activity"/>
    <property type="evidence" value="ECO:0007669"/>
    <property type="project" value="TreeGrafter"/>
</dbReference>